<gene>
    <name evidence="11" type="ORF">HQ605_06795</name>
    <name evidence="12" type="ORF">SAMN05444374_10144</name>
</gene>
<comment type="subunit">
    <text evidence="3">Heterodimer of an alpha and a beta subunit.</text>
</comment>
<dbReference type="Proteomes" id="UP000182054">
    <property type="component" value="Unassembled WGS sequence"/>
</dbReference>
<dbReference type="GO" id="GO:0009055">
    <property type="term" value="F:electron transfer activity"/>
    <property type="evidence" value="ECO:0007669"/>
    <property type="project" value="InterPro"/>
</dbReference>
<sequence>MTNIVVLIKQVPDTWSERKLSDGDYTLDREAADAVLDEINERAVEEALLIKERDGGEVKVLSAGPDRATEAIRKALSMGADSAVHVNDPAMHGSDAIQTAWALAAALGQVEFENGEAADLVIAGNEATDGRIGAVPAIIAEYLGIPQLTQMRKLVVADGKVSGERETDEGVFGLEAELPAIVSVTEKINEPRFPSFKGIMAAKKKTVQVLTLADIGVEPETVGVDNAGTTVTNVTPKPPKTAGERVTDEGDGGTKVADYLVSQKII</sequence>
<evidence type="ECO:0000256" key="4">
    <source>
        <dbReference type="ARBA" id="ARBA00016797"/>
    </source>
</evidence>
<dbReference type="InterPro" id="IPR014730">
    <property type="entry name" value="ETF_a/b_N"/>
</dbReference>
<feature type="domain" description="Electron transfer flavoprotein alpha/beta-subunit N-terminal" evidence="10">
    <location>
        <begin position="24"/>
        <end position="219"/>
    </location>
</feature>
<keyword evidence="14" id="KW-1185">Reference proteome</keyword>
<comment type="cofactor">
    <cofactor evidence="1">
        <name>FAD</name>
        <dbReference type="ChEBI" id="CHEBI:57692"/>
    </cofactor>
</comment>
<evidence type="ECO:0000256" key="3">
    <source>
        <dbReference type="ARBA" id="ARBA00011355"/>
    </source>
</evidence>
<keyword evidence="5" id="KW-0813">Transport</keyword>
<evidence type="ECO:0000256" key="9">
    <source>
        <dbReference type="ARBA" id="ARBA00049933"/>
    </source>
</evidence>
<evidence type="ECO:0000256" key="7">
    <source>
        <dbReference type="ARBA" id="ARBA00025649"/>
    </source>
</evidence>
<reference evidence="11 14" key="2">
    <citation type="submission" date="2020-06" db="EMBL/GenBank/DDBJ databases">
        <title>Taxonomy, biology and ecology of Rhodococcus bacteria occurring in California pistachio and other woody hosts as revealed by genome sequence analyses.</title>
        <authorList>
            <person name="Gai Y."/>
            <person name="Riely B."/>
        </authorList>
    </citation>
    <scope>NUCLEOTIDE SEQUENCE [LARGE SCALE GENOMIC DNA]</scope>
    <source>
        <strain evidence="11 14">BP-284</strain>
    </source>
</reference>
<reference evidence="12 13" key="1">
    <citation type="submission" date="2016-10" db="EMBL/GenBank/DDBJ databases">
        <authorList>
            <person name="de Groot N.N."/>
        </authorList>
    </citation>
    <scope>NUCLEOTIDE SEQUENCE [LARGE SCALE GENOMIC DNA]</scope>
    <source>
        <strain evidence="12 13">DSM 44908</strain>
    </source>
</reference>
<dbReference type="InterPro" id="IPR012255">
    <property type="entry name" value="ETF_b"/>
</dbReference>
<comment type="similarity">
    <text evidence="2">Belongs to the ETF beta-subunit/FixA family.</text>
</comment>
<dbReference type="GO" id="GO:0005829">
    <property type="term" value="C:cytosol"/>
    <property type="evidence" value="ECO:0007669"/>
    <property type="project" value="TreeGrafter"/>
</dbReference>
<dbReference type="Proteomes" id="UP001520140">
    <property type="component" value="Unassembled WGS sequence"/>
</dbReference>
<evidence type="ECO:0000313" key="14">
    <source>
        <dbReference type="Proteomes" id="UP001520140"/>
    </source>
</evidence>
<evidence type="ECO:0000256" key="6">
    <source>
        <dbReference type="ARBA" id="ARBA00022982"/>
    </source>
</evidence>
<dbReference type="SMART" id="SM00893">
    <property type="entry name" value="ETF"/>
    <property type="match status" value="1"/>
</dbReference>
<dbReference type="PANTHER" id="PTHR21294">
    <property type="entry name" value="ELECTRON TRANSFER FLAVOPROTEIN BETA-SUBUNIT"/>
    <property type="match status" value="1"/>
</dbReference>
<evidence type="ECO:0000256" key="1">
    <source>
        <dbReference type="ARBA" id="ARBA00001974"/>
    </source>
</evidence>
<dbReference type="InterPro" id="IPR014729">
    <property type="entry name" value="Rossmann-like_a/b/a_fold"/>
</dbReference>
<evidence type="ECO:0000256" key="8">
    <source>
        <dbReference type="ARBA" id="ARBA00042002"/>
    </source>
</evidence>
<evidence type="ECO:0000313" key="11">
    <source>
        <dbReference type="EMBL" id="MBY6320519.1"/>
    </source>
</evidence>
<accession>A0A1I0SEW1</accession>
<comment type="cofactor">
    <cofactor evidence="9">
        <name>AMP</name>
        <dbReference type="ChEBI" id="CHEBI:456215"/>
    </cofactor>
</comment>
<dbReference type="PIRSF" id="PIRSF000090">
    <property type="entry name" value="Beta-ETF"/>
    <property type="match status" value="1"/>
</dbReference>
<dbReference type="AlphaFoldDB" id="A0A1I0SEW1"/>
<dbReference type="PANTHER" id="PTHR21294:SF8">
    <property type="entry name" value="ELECTRON TRANSFER FLAVOPROTEIN SUBUNIT BETA"/>
    <property type="match status" value="1"/>
</dbReference>
<dbReference type="CDD" id="cd01714">
    <property type="entry name" value="ETF_beta"/>
    <property type="match status" value="1"/>
</dbReference>
<dbReference type="InterPro" id="IPR000049">
    <property type="entry name" value="ET-Flavoprotein_bsu_CS"/>
</dbReference>
<name>A0A1I0SEW1_9NOCA</name>
<evidence type="ECO:0000256" key="5">
    <source>
        <dbReference type="ARBA" id="ARBA00022448"/>
    </source>
</evidence>
<evidence type="ECO:0000313" key="13">
    <source>
        <dbReference type="Proteomes" id="UP000182054"/>
    </source>
</evidence>
<keyword evidence="6" id="KW-0249">Electron transport</keyword>
<dbReference type="GeneID" id="85484117"/>
<evidence type="ECO:0000313" key="12">
    <source>
        <dbReference type="EMBL" id="SFA37977.1"/>
    </source>
</evidence>
<protein>
    <recommendedName>
        <fullName evidence="4">Electron transfer flavoprotein subunit beta</fullName>
    </recommendedName>
    <alternativeName>
        <fullName evidence="8">Electron transfer flavoprotein small subunit</fullName>
    </alternativeName>
</protein>
<organism evidence="12 13">
    <name type="scientific">Rhodococcoides kroppenstedtii</name>
    <dbReference type="NCBI Taxonomy" id="293050"/>
    <lineage>
        <taxon>Bacteria</taxon>
        <taxon>Bacillati</taxon>
        <taxon>Actinomycetota</taxon>
        <taxon>Actinomycetes</taxon>
        <taxon>Mycobacteriales</taxon>
        <taxon>Nocardiaceae</taxon>
        <taxon>Rhodococcoides</taxon>
    </lineage>
</organism>
<dbReference type="InterPro" id="IPR033948">
    <property type="entry name" value="ETF_beta_N"/>
</dbReference>
<dbReference type="RefSeq" id="WP_068100538.1">
    <property type="nucleotide sequence ID" value="NZ_CP135915.1"/>
</dbReference>
<dbReference type="PROSITE" id="PS01065">
    <property type="entry name" value="ETF_BETA"/>
    <property type="match status" value="1"/>
</dbReference>
<dbReference type="EMBL" id="FOJN01000001">
    <property type="protein sequence ID" value="SFA37977.1"/>
    <property type="molecule type" value="Genomic_DNA"/>
</dbReference>
<dbReference type="Pfam" id="PF01012">
    <property type="entry name" value="ETF"/>
    <property type="match status" value="1"/>
</dbReference>
<dbReference type="EMBL" id="JABUKG010000005">
    <property type="protein sequence ID" value="MBY6320519.1"/>
    <property type="molecule type" value="Genomic_DNA"/>
</dbReference>
<proteinExistence type="inferred from homology"/>
<evidence type="ECO:0000259" key="10">
    <source>
        <dbReference type="SMART" id="SM00893"/>
    </source>
</evidence>
<evidence type="ECO:0000256" key="2">
    <source>
        <dbReference type="ARBA" id="ARBA00007557"/>
    </source>
</evidence>
<dbReference type="SUPFAM" id="SSF52402">
    <property type="entry name" value="Adenine nucleotide alpha hydrolases-like"/>
    <property type="match status" value="1"/>
</dbReference>
<dbReference type="OrthoDB" id="9804960at2"/>
<comment type="function">
    <text evidence="7">The electron transfer flavoprotein serves as a specific electron acceptor for other dehydrogenases. It transfers the electrons to the main respiratory chain via ETF-ubiquinone oxidoreductase (ETF dehydrogenase).</text>
</comment>
<dbReference type="Gene3D" id="3.40.50.620">
    <property type="entry name" value="HUPs"/>
    <property type="match status" value="1"/>
</dbReference>